<feature type="compositionally biased region" description="Basic and acidic residues" evidence="1">
    <location>
        <begin position="162"/>
        <end position="188"/>
    </location>
</feature>
<evidence type="ECO:0000313" key="3">
    <source>
        <dbReference type="EMBL" id="VTZ76277.1"/>
    </source>
</evidence>
<organism evidence="3 4">
    <name type="scientific">Plasmodium yoelii</name>
    <dbReference type="NCBI Taxonomy" id="5861"/>
    <lineage>
        <taxon>Eukaryota</taxon>
        <taxon>Sar</taxon>
        <taxon>Alveolata</taxon>
        <taxon>Apicomplexa</taxon>
        <taxon>Aconoidasida</taxon>
        <taxon>Haemosporida</taxon>
        <taxon>Plasmodiidae</taxon>
        <taxon>Plasmodium</taxon>
        <taxon>Plasmodium (Vinckeia)</taxon>
    </lineage>
</organism>
<dbReference type="OrthoDB" id="345381at2759"/>
<dbReference type="VEuPathDB" id="PlasmoDB:Py17XNL_000704143"/>
<reference evidence="2" key="3">
    <citation type="submission" date="2014-05" db="EMBL/GenBank/DDBJ databases">
        <authorList>
            <person name="Aslett A.Martin."/>
            <person name="De Silva Nishadi"/>
        </authorList>
    </citation>
    <scope>NUCLEOTIDE SEQUENCE</scope>
    <source>
        <strain evidence="2">YM</strain>
    </source>
</reference>
<dbReference type="OMA" id="SFCGEIK"/>
<dbReference type="Proteomes" id="UP000072904">
    <property type="component" value="Chromosome 7"/>
</dbReference>
<gene>
    <name evidence="3" type="ORF">PY17X_0704900</name>
    <name evidence="2" type="ORF">PYYM_0704800</name>
</gene>
<evidence type="ECO:0000256" key="1">
    <source>
        <dbReference type="SAM" id="MobiDB-lite"/>
    </source>
</evidence>
<reference evidence="4 5" key="1">
    <citation type="journal article" date="2014" name="BMC Biol.">
        <title>A comprehensive evaluation of rodent malaria parasite genomes and gene expression.</title>
        <authorList>
            <person name="Otto T.D."/>
            <person name="Bohme U."/>
            <person name="Jackson A.P."/>
            <person name="Hunt M."/>
            <person name="Franke-Fayard B."/>
            <person name="Hoeijmakers W.A."/>
            <person name="Religa A.A."/>
            <person name="Robertson L."/>
            <person name="Sanders M."/>
            <person name="Ogun S.A."/>
            <person name="Cunningham D."/>
            <person name="Erhart A."/>
            <person name="Billker O."/>
            <person name="Khan S.M."/>
            <person name="Stunnenberg H.G."/>
            <person name="Langhorne J."/>
            <person name="Holder A.A."/>
            <person name="Waters A.P."/>
            <person name="Newbold C.I."/>
            <person name="Pain A."/>
            <person name="Berriman M."/>
            <person name="Janse C.J."/>
        </authorList>
    </citation>
    <scope>NUCLEOTIDE SEQUENCE [LARGE SCALE GENOMIC DNA]</scope>
    <source>
        <strain evidence="3 4">17X</strain>
        <strain evidence="2 5">YM</strain>
    </source>
</reference>
<dbReference type="EMBL" id="LK934635">
    <property type="protein sequence ID" value="CDU17169.1"/>
    <property type="molecule type" value="Genomic_DNA"/>
</dbReference>
<evidence type="ECO:0000313" key="2">
    <source>
        <dbReference type="EMBL" id="CDU17169.1"/>
    </source>
</evidence>
<dbReference type="RefSeq" id="XP_022811754.1">
    <property type="nucleotide sequence ID" value="XM_022955479.1"/>
</dbReference>
<feature type="region of interest" description="Disordered" evidence="1">
    <location>
        <begin position="148"/>
        <end position="192"/>
    </location>
</feature>
<dbReference type="KEGG" id="pyo:PY17X_0704900"/>
<name>A0A078K8C1_PLAYE</name>
<dbReference type="Proteomes" id="UP000072874">
    <property type="component" value="Chromosome 7"/>
</dbReference>
<dbReference type="VEuPathDB" id="PlasmoDB:PY17X_0704900"/>
<feature type="compositionally biased region" description="Basic residues" evidence="1">
    <location>
        <begin position="151"/>
        <end position="161"/>
    </location>
</feature>
<evidence type="ECO:0000313" key="5">
    <source>
        <dbReference type="Proteomes" id="UP000072904"/>
    </source>
</evidence>
<dbReference type="AlphaFoldDB" id="A0A078K8C1"/>
<reference evidence="3" key="4">
    <citation type="submission" date="2019-05" db="EMBL/GenBank/DDBJ databases">
        <authorList>
            <consortium name="Pathogen Informatics"/>
        </authorList>
    </citation>
    <scope>NUCLEOTIDE SEQUENCE</scope>
    <source>
        <strain evidence="3">17X</strain>
    </source>
</reference>
<dbReference type="GeneID" id="3800535"/>
<sequence length="873" mass="103279">MKKKKNFDKFLLSCVRNSSSFKSLYNINYVKLNRNFVNKFQNKCFFYSNSFQNFKLYNNIPYTYYNTLCKYDKSQNNTYSEKIFTRRYTNLSKLKSTHDNNTKENILKYSISINGSTENKYGEDKDIFPNTVENIKCKVLDKSKGCTNTKTGKKNGSKKVKEKNSKEKEENGIAEKKSHKNGDKSKKAAKEKKIKITEKDNVETNENKIIEKDSVETNENKITDEKVKKKKAKQTKNDVVTNPKPKKEVVEKKKKKKIDIYELVSPILDKNIIKEKYFKEYEEIGIKNNIIINKLDKTEDIERFVSEKKSLLMFGNIFAYNNFLYEIYDKFSNSDIKKVKKIIKNYDKLTKKTDQRKIKYFESFYEICPKEYRDVLTCLFIQSSDILKEEDINNTFYYDQIISNYKDNEGNMTIESELDNLENGNTNITKKRKDNNYNTKYKNNENNYNNKIVYDIDVKFSDNDGCKNINENNFIIAYNLPIINYDLLREELKETFSFCGEIKNIEFFNDRLKTIDLNLLNEQAISEHAKKSSNVKNDDKGAENSLLNCENKKEKKKKKAERNKNAQSPNSVNNSVNNYTQLYAIIEFYDKESVDLATSDFLRIFGIFCYKKLIYVDKCINKNIMIITHLPFHLNIYNILYILLNASVCKIDMNNKQKDTVYSLNDVNISDQNDNKFMDFRDLKNNLSKKLTVMLKKNEDKIEKNNTNEEIKKTKCEFLIRNSDIKIENSDNIHNMCNSTNFDIYEHIYKISEKNFLKFKDENIIDLKVPINDNDGDVGEEKEKMFETFSDFYQNKNKKLKEKTLNINNNGRTIILHFDKFSNLYNCLKTFKHIFKNKNCMIFSLNLRRCVYINGEIKDHVQVKNYRKQADIY</sequence>
<dbReference type="VEuPathDB" id="PlasmoDB:PYYM_0704800"/>
<protein>
    <submittedName>
        <fullName evidence="3">Uncharacterized protein</fullName>
    </submittedName>
</protein>
<proteinExistence type="predicted"/>
<dbReference type="EMBL" id="LM993661">
    <property type="protein sequence ID" value="VTZ76277.1"/>
    <property type="molecule type" value="Genomic_DNA"/>
</dbReference>
<evidence type="ECO:0000313" key="4">
    <source>
        <dbReference type="Proteomes" id="UP000072874"/>
    </source>
</evidence>
<reference evidence="3" key="2">
    <citation type="submission" date="2014-05" db="EMBL/GenBank/DDBJ databases">
        <authorList>
            <person name="Aslett M.A."/>
            <person name="De Silva N."/>
        </authorList>
    </citation>
    <scope>NUCLEOTIDE SEQUENCE</scope>
    <source>
        <strain evidence="3">17X</strain>
    </source>
</reference>
<accession>A0A078K8C1</accession>
<dbReference type="VEuPathDB" id="PlasmoDB:PY01031"/>
<feature type="region of interest" description="Disordered" evidence="1">
    <location>
        <begin position="552"/>
        <end position="573"/>
    </location>
</feature>